<dbReference type="AlphaFoldDB" id="A0A9J7HM96"/>
<keyword evidence="3" id="KW-1185">Reference proteome</keyword>
<feature type="coiled-coil region" evidence="2">
    <location>
        <begin position="86"/>
        <end position="129"/>
    </location>
</feature>
<dbReference type="RefSeq" id="XP_035659848.1">
    <property type="nucleotide sequence ID" value="XM_035803955.1"/>
</dbReference>
<evidence type="ECO:0000256" key="1">
    <source>
        <dbReference type="ARBA" id="ARBA00005489"/>
    </source>
</evidence>
<evidence type="ECO:0000313" key="6">
    <source>
        <dbReference type="RefSeq" id="XP_035659849.1"/>
    </source>
</evidence>
<reference evidence="3" key="1">
    <citation type="journal article" date="2020" name="Nat. Ecol. Evol.">
        <title>Deeply conserved synteny resolves early events in vertebrate evolution.</title>
        <authorList>
            <person name="Simakov O."/>
            <person name="Marletaz F."/>
            <person name="Yue J.X."/>
            <person name="O'Connell B."/>
            <person name="Jenkins J."/>
            <person name="Brandt A."/>
            <person name="Calef R."/>
            <person name="Tung C.H."/>
            <person name="Huang T.K."/>
            <person name="Schmutz J."/>
            <person name="Satoh N."/>
            <person name="Yu J.K."/>
            <person name="Putnam N.H."/>
            <person name="Green R.E."/>
            <person name="Rokhsar D.S."/>
        </authorList>
    </citation>
    <scope>NUCLEOTIDE SEQUENCE [LARGE SCALE GENOMIC DNA]</scope>
    <source>
        <strain evidence="3">S238N-H82</strain>
    </source>
</reference>
<protein>
    <submittedName>
        <fullName evidence="4 5">Protein FAM167A-like</fullName>
    </submittedName>
</protein>
<name>A0A9J7HM96_BRAFL</name>
<dbReference type="RefSeq" id="XP_035659853.1">
    <property type="nucleotide sequence ID" value="XM_035803960.1"/>
</dbReference>
<evidence type="ECO:0000313" key="4">
    <source>
        <dbReference type="RefSeq" id="XP_035659847.1"/>
    </source>
</evidence>
<dbReference type="RefSeq" id="XP_035659847.1">
    <property type="nucleotide sequence ID" value="XM_035803954.1"/>
</dbReference>
<keyword evidence="2" id="KW-0175">Coiled coil</keyword>
<dbReference type="GeneID" id="118404699"/>
<dbReference type="InterPro" id="IPR024280">
    <property type="entry name" value="FAM167"/>
</dbReference>
<comment type="similarity">
    <text evidence="1">Belongs to the FAM167 (SEC) family.</text>
</comment>
<evidence type="ECO:0000313" key="11">
    <source>
        <dbReference type="RefSeq" id="XP_035659854.1"/>
    </source>
</evidence>
<dbReference type="RefSeq" id="XP_035659851.1">
    <property type="nucleotide sequence ID" value="XM_035803958.1"/>
</dbReference>
<evidence type="ECO:0000256" key="2">
    <source>
        <dbReference type="SAM" id="Coils"/>
    </source>
</evidence>
<evidence type="ECO:0000313" key="10">
    <source>
        <dbReference type="RefSeq" id="XP_035659853.1"/>
    </source>
</evidence>
<dbReference type="OrthoDB" id="5965452at2759"/>
<dbReference type="InterPro" id="IPR051771">
    <property type="entry name" value="FAM167_domain"/>
</dbReference>
<evidence type="ECO:0000313" key="12">
    <source>
        <dbReference type="RefSeq" id="XP_035659855.1"/>
    </source>
</evidence>
<dbReference type="PANTHER" id="PTHR32289">
    <property type="entry name" value="PROTEIN FAM167A"/>
    <property type="match status" value="1"/>
</dbReference>
<dbReference type="Proteomes" id="UP000001554">
    <property type="component" value="Chromosome 17"/>
</dbReference>
<evidence type="ECO:0000313" key="7">
    <source>
        <dbReference type="RefSeq" id="XP_035659850.1"/>
    </source>
</evidence>
<proteinExistence type="inferred from homology"/>
<dbReference type="PANTHER" id="PTHR32289:SF1">
    <property type="entry name" value="PROTEIN FAM167A-LIKE"/>
    <property type="match status" value="1"/>
</dbReference>
<evidence type="ECO:0000313" key="5">
    <source>
        <dbReference type="RefSeq" id="XP_035659848.1"/>
    </source>
</evidence>
<organism evidence="3 9">
    <name type="scientific">Branchiostoma floridae</name>
    <name type="common">Florida lancelet</name>
    <name type="synonym">Amphioxus</name>
    <dbReference type="NCBI Taxonomy" id="7739"/>
    <lineage>
        <taxon>Eukaryota</taxon>
        <taxon>Metazoa</taxon>
        <taxon>Chordata</taxon>
        <taxon>Cephalochordata</taxon>
        <taxon>Leptocardii</taxon>
        <taxon>Amphioxiformes</taxon>
        <taxon>Branchiostomatidae</taxon>
        <taxon>Branchiostoma</taxon>
    </lineage>
</organism>
<dbReference type="RefSeq" id="XP_035659850.1">
    <property type="nucleotide sequence ID" value="XM_035803957.1"/>
</dbReference>
<evidence type="ECO:0000313" key="9">
    <source>
        <dbReference type="RefSeq" id="XP_035659852.1"/>
    </source>
</evidence>
<evidence type="ECO:0000313" key="8">
    <source>
        <dbReference type="RefSeq" id="XP_035659851.1"/>
    </source>
</evidence>
<dbReference type="RefSeq" id="XP_035659852.1">
    <property type="nucleotide sequence ID" value="XM_035803959.1"/>
</dbReference>
<dbReference type="Pfam" id="PF11652">
    <property type="entry name" value="FAM167"/>
    <property type="match status" value="1"/>
</dbReference>
<dbReference type="OMA" id="YNTMATQ"/>
<sequence length="167" mass="19754">MTTTTVMGEIQGDISDLAQLKAMTTKLNLMTRRPSYVEWRKQLERPRPRLGRVPEGENRGDEERREDIDRALNWLRRELIDMRSQDQALARQLMNLRKEIHRLKLQKSCNEHQDMLEEVQEMLEDQDELSDLSCDMPLNGFHRNLGTPLRQFGVTKMNINSRRFSLC</sequence>
<evidence type="ECO:0000313" key="3">
    <source>
        <dbReference type="Proteomes" id="UP000001554"/>
    </source>
</evidence>
<dbReference type="RefSeq" id="XP_035659855.1">
    <property type="nucleotide sequence ID" value="XM_035803962.1"/>
</dbReference>
<accession>A0A9J7HM96</accession>
<gene>
    <name evidence="4 5 6 7 8 9 10 11 12" type="primary">LOC118404699</name>
</gene>
<dbReference type="KEGG" id="bfo:118404699"/>
<dbReference type="RefSeq" id="XP_035659849.1">
    <property type="nucleotide sequence ID" value="XM_035803956.1"/>
</dbReference>
<reference evidence="4 5" key="2">
    <citation type="submission" date="2025-04" db="UniProtKB">
        <authorList>
            <consortium name="RefSeq"/>
        </authorList>
    </citation>
    <scope>IDENTIFICATION</scope>
    <source>
        <strain evidence="4 5">S238N-H82</strain>
        <tissue evidence="4 5">Testes</tissue>
    </source>
</reference>
<dbReference type="RefSeq" id="XP_035659854.1">
    <property type="nucleotide sequence ID" value="XM_035803961.1"/>
</dbReference>